<dbReference type="AlphaFoldDB" id="A0A067KDY9"/>
<dbReference type="EMBL" id="KK914535">
    <property type="protein sequence ID" value="KDP34317.1"/>
    <property type="molecule type" value="Genomic_DNA"/>
</dbReference>
<accession>A0A067KDY9</accession>
<keyword evidence="2" id="KW-1185">Reference proteome</keyword>
<dbReference type="Proteomes" id="UP000027138">
    <property type="component" value="Unassembled WGS sequence"/>
</dbReference>
<organism evidence="1 2">
    <name type="scientific">Jatropha curcas</name>
    <name type="common">Barbados nut</name>
    <dbReference type="NCBI Taxonomy" id="180498"/>
    <lineage>
        <taxon>Eukaryota</taxon>
        <taxon>Viridiplantae</taxon>
        <taxon>Streptophyta</taxon>
        <taxon>Embryophyta</taxon>
        <taxon>Tracheophyta</taxon>
        <taxon>Spermatophyta</taxon>
        <taxon>Magnoliopsida</taxon>
        <taxon>eudicotyledons</taxon>
        <taxon>Gunneridae</taxon>
        <taxon>Pentapetalae</taxon>
        <taxon>rosids</taxon>
        <taxon>fabids</taxon>
        <taxon>Malpighiales</taxon>
        <taxon>Euphorbiaceae</taxon>
        <taxon>Crotonoideae</taxon>
        <taxon>Jatropheae</taxon>
        <taxon>Jatropha</taxon>
    </lineage>
</organism>
<protein>
    <submittedName>
        <fullName evidence="1">Uncharacterized protein</fullName>
    </submittedName>
</protein>
<proteinExistence type="predicted"/>
<evidence type="ECO:0000313" key="1">
    <source>
        <dbReference type="EMBL" id="KDP34317.1"/>
    </source>
</evidence>
<evidence type="ECO:0000313" key="2">
    <source>
        <dbReference type="Proteomes" id="UP000027138"/>
    </source>
</evidence>
<dbReference type="OrthoDB" id="1752403at2759"/>
<sequence>MCLQPSNEHQFEGFGTSYAKARRDYMDRWRAKVTQMRNLQDTKEHIKIFVKGTLPIFCEKLYYMPLTEFSQMYEVKIPMEDKIREEKKYRNHAGNFSRSRFKGLSQSTKTPSTNKNTAAITLDLRATNVLVRRFSNFGTPLSRVFNKVESVSLLRLLAP</sequence>
<name>A0A067KDY9_JATCU</name>
<gene>
    <name evidence="1" type="ORF">JCGZ_12665</name>
</gene>
<reference evidence="1 2" key="1">
    <citation type="journal article" date="2014" name="PLoS ONE">
        <title>Global Analysis of Gene Expression Profiles in Physic Nut (Jatropha curcas L.) Seedlings Exposed to Salt Stress.</title>
        <authorList>
            <person name="Zhang L."/>
            <person name="Zhang C."/>
            <person name="Wu P."/>
            <person name="Chen Y."/>
            <person name="Li M."/>
            <person name="Jiang H."/>
            <person name="Wu G."/>
        </authorList>
    </citation>
    <scope>NUCLEOTIDE SEQUENCE [LARGE SCALE GENOMIC DNA]</scope>
    <source>
        <strain evidence="2">cv. GZQX0401</strain>
        <tissue evidence="1">Young leaves</tissue>
    </source>
</reference>